<dbReference type="RefSeq" id="WP_171475184.1">
    <property type="nucleotide sequence ID" value="NZ_CP053452.2"/>
</dbReference>
<dbReference type="InterPro" id="IPR036291">
    <property type="entry name" value="NAD(P)-bd_dom_sf"/>
</dbReference>
<feature type="domain" description="Gfo/Idh/MocA-like oxidoreductase N-terminal" evidence="1">
    <location>
        <begin position="31"/>
        <end position="155"/>
    </location>
</feature>
<accession>A0A6M5Z5B2</accession>
<evidence type="ECO:0000259" key="2">
    <source>
        <dbReference type="Pfam" id="PF22725"/>
    </source>
</evidence>
<dbReference type="GO" id="GO:0000166">
    <property type="term" value="F:nucleotide binding"/>
    <property type="evidence" value="ECO:0007669"/>
    <property type="project" value="InterPro"/>
</dbReference>
<organism evidence="3 4">
    <name type="scientific">Frigoriglobus tundricola</name>
    <dbReference type="NCBI Taxonomy" id="2774151"/>
    <lineage>
        <taxon>Bacteria</taxon>
        <taxon>Pseudomonadati</taxon>
        <taxon>Planctomycetota</taxon>
        <taxon>Planctomycetia</taxon>
        <taxon>Gemmatales</taxon>
        <taxon>Gemmataceae</taxon>
        <taxon>Frigoriglobus</taxon>
    </lineage>
</organism>
<protein>
    <submittedName>
        <fullName evidence="3">Gfo/Idh/MocA family oxidoreductase</fullName>
    </submittedName>
</protein>
<evidence type="ECO:0000259" key="1">
    <source>
        <dbReference type="Pfam" id="PF01408"/>
    </source>
</evidence>
<dbReference type="PANTHER" id="PTHR43818">
    <property type="entry name" value="BCDNA.GH03377"/>
    <property type="match status" value="1"/>
</dbReference>
<dbReference type="InterPro" id="IPR000683">
    <property type="entry name" value="Gfo/Idh/MocA-like_OxRdtase_N"/>
</dbReference>
<evidence type="ECO:0000313" key="4">
    <source>
        <dbReference type="Proteomes" id="UP000503447"/>
    </source>
</evidence>
<dbReference type="InterPro" id="IPR006311">
    <property type="entry name" value="TAT_signal"/>
</dbReference>
<sequence length="376" mass="40854">MSNVNRRAFLASAAVATAAAARLSGAESDRLRVGFVGVGSRGTALLRNFLDAKLGDVVAVCDTKPEHAKRAATLVTGAGQKEPALVEDWHKLLEAKDVRAVVAALPCDLHAACYLDTIAAGKDLYGEKPMCLTPADCDKVVKAAGASKQIVQIGFQRRADPRFIEPMKLIHQGELGDLVEGRIMWSNSWGPLGDWFGQRARSGDWMVEQACHNWDVINWACRGLPVRAMGLGRTGLFKSFQADRDVHDYYSAVVEYENGAIINILHSWVAPGQNGKFTKEFNDEYTRLNGVKAGIDFNSGVIAYRKELNVPDKVAHSATGAINNTKLGLEAFAASVASRKPPVATVEHGRDAVLACLLVREAVYQRKPITMKELRG</sequence>
<dbReference type="KEGG" id="ftj:FTUN_8073"/>
<dbReference type="PROSITE" id="PS51318">
    <property type="entry name" value="TAT"/>
    <property type="match status" value="1"/>
</dbReference>
<dbReference type="Gene3D" id="3.30.360.10">
    <property type="entry name" value="Dihydrodipicolinate Reductase, domain 2"/>
    <property type="match status" value="1"/>
</dbReference>
<keyword evidence="4" id="KW-1185">Reference proteome</keyword>
<dbReference type="PANTHER" id="PTHR43818:SF12">
    <property type="entry name" value="NADH-DEPENDENT DEHYDROGENASE-RELATED"/>
    <property type="match status" value="1"/>
</dbReference>
<gene>
    <name evidence="3" type="ORF">FTUN_8073</name>
</gene>
<dbReference type="Pfam" id="PF22725">
    <property type="entry name" value="GFO_IDH_MocA_C3"/>
    <property type="match status" value="1"/>
</dbReference>
<dbReference type="SUPFAM" id="SSF51735">
    <property type="entry name" value="NAD(P)-binding Rossmann-fold domains"/>
    <property type="match status" value="1"/>
</dbReference>
<dbReference type="AlphaFoldDB" id="A0A6M5Z5B2"/>
<dbReference type="InterPro" id="IPR050463">
    <property type="entry name" value="Gfo/Idh/MocA_oxidrdct_glycsds"/>
</dbReference>
<proteinExistence type="predicted"/>
<dbReference type="SUPFAM" id="SSF55347">
    <property type="entry name" value="Glyceraldehyde-3-phosphate dehydrogenase-like, C-terminal domain"/>
    <property type="match status" value="1"/>
</dbReference>
<evidence type="ECO:0000313" key="3">
    <source>
        <dbReference type="EMBL" id="QJX00443.1"/>
    </source>
</evidence>
<dbReference type="Gene3D" id="3.40.50.720">
    <property type="entry name" value="NAD(P)-binding Rossmann-like Domain"/>
    <property type="match status" value="1"/>
</dbReference>
<dbReference type="Proteomes" id="UP000503447">
    <property type="component" value="Chromosome"/>
</dbReference>
<feature type="domain" description="GFO/IDH/MocA-like oxidoreductase" evidence="2">
    <location>
        <begin position="168"/>
        <end position="283"/>
    </location>
</feature>
<dbReference type="InterPro" id="IPR055170">
    <property type="entry name" value="GFO_IDH_MocA-like_dom"/>
</dbReference>
<dbReference type="EMBL" id="CP053452">
    <property type="protein sequence ID" value="QJX00443.1"/>
    <property type="molecule type" value="Genomic_DNA"/>
</dbReference>
<dbReference type="Pfam" id="PF01408">
    <property type="entry name" value="GFO_IDH_MocA"/>
    <property type="match status" value="1"/>
</dbReference>
<name>A0A6M5Z5B2_9BACT</name>
<reference evidence="4" key="1">
    <citation type="submission" date="2020-05" db="EMBL/GenBank/DDBJ databases">
        <title>Frigoriglobus tundricola gen. nov., sp. nov., a psychrotolerant cellulolytic planctomycete of the family Gemmataceae with two divergent copies of 16S rRNA gene.</title>
        <authorList>
            <person name="Kulichevskaya I.S."/>
            <person name="Ivanova A.A."/>
            <person name="Naumoff D.G."/>
            <person name="Beletsky A.V."/>
            <person name="Rijpstra W.I.C."/>
            <person name="Sinninghe Damste J.S."/>
            <person name="Mardanov A.V."/>
            <person name="Ravin N.V."/>
            <person name="Dedysh S.N."/>
        </authorList>
    </citation>
    <scope>NUCLEOTIDE SEQUENCE [LARGE SCALE GENOMIC DNA]</scope>
    <source>
        <strain evidence="4">PL17</strain>
    </source>
</reference>